<accession>A0AA90NQ62</accession>
<keyword evidence="3" id="KW-1185">Reference proteome</keyword>
<comment type="caution">
    <text evidence="2">The sequence shown here is derived from an EMBL/GenBank/DDBJ whole genome shotgun (WGS) entry which is preliminary data.</text>
</comment>
<evidence type="ECO:0000313" key="2">
    <source>
        <dbReference type="EMBL" id="MDP0588484.1"/>
    </source>
</evidence>
<dbReference type="Proteomes" id="UP001178148">
    <property type="component" value="Unassembled WGS sequence"/>
</dbReference>
<name>A0AA90NQ62_9GAMM</name>
<gene>
    <name evidence="2" type="ORF">QS748_04550</name>
</gene>
<dbReference type="AlphaFoldDB" id="A0AA90NQ62"/>
<proteinExistence type="predicted"/>
<organism evidence="2 3">
    <name type="scientific">Candidatus Endonucleibacter bathymodioli</name>
    <dbReference type="NCBI Taxonomy" id="539814"/>
    <lineage>
        <taxon>Bacteria</taxon>
        <taxon>Pseudomonadati</taxon>
        <taxon>Pseudomonadota</taxon>
        <taxon>Gammaproteobacteria</taxon>
        <taxon>Oceanospirillales</taxon>
        <taxon>Endozoicomonadaceae</taxon>
        <taxon>Candidatus Endonucleibacter</taxon>
    </lineage>
</organism>
<feature type="region of interest" description="Disordered" evidence="1">
    <location>
        <begin position="1"/>
        <end position="68"/>
    </location>
</feature>
<sequence>MSKSLRDQLMKTGLATKQQTLKAKTSVKKKKKEAATHGVSTEQELRRQQLKAEKAEQTERDRLLNRKREEEKNNNAIMAQVLQLIERNSISRKKGDVGYHFVYEGKVKKLYVTETIQSQLSKGLLAIAVQKEEFILIPVPVAKKIAERMPNIIVLQNQKEQVDNDDWYADYQIPDDLMW</sequence>
<dbReference type="InterPro" id="IPR018636">
    <property type="entry name" value="DUF2058"/>
</dbReference>
<reference evidence="2 3" key="1">
    <citation type="journal article" date="2023" name="bioRxiv">
        <title>An intranuclear bacterial parasite of deep-sea mussels expresses apoptosis inhibitors acquired from its host.</title>
        <authorList>
            <person name="Gonzalez Porras M.A."/>
            <person name="Assie A."/>
            <person name="Tietjen M."/>
            <person name="Violette M."/>
            <person name="Kleiner M."/>
            <person name="Gruber-Vodicka H."/>
            <person name="Dubilier N."/>
            <person name="Leisch N."/>
        </authorList>
    </citation>
    <scope>NUCLEOTIDE SEQUENCE [LARGE SCALE GENOMIC DNA]</scope>
    <source>
        <strain evidence="2">IAP13</strain>
    </source>
</reference>
<dbReference type="EMBL" id="JASXSV010000005">
    <property type="protein sequence ID" value="MDP0588484.1"/>
    <property type="molecule type" value="Genomic_DNA"/>
</dbReference>
<protein>
    <submittedName>
        <fullName evidence="2">DUF2058 domain-containing protein</fullName>
    </submittedName>
</protein>
<dbReference type="Pfam" id="PF09831">
    <property type="entry name" value="DUF2058"/>
    <property type="match status" value="1"/>
</dbReference>
<evidence type="ECO:0000313" key="3">
    <source>
        <dbReference type="Proteomes" id="UP001178148"/>
    </source>
</evidence>
<evidence type="ECO:0000256" key="1">
    <source>
        <dbReference type="SAM" id="MobiDB-lite"/>
    </source>
</evidence>
<feature type="compositionally biased region" description="Basic and acidic residues" evidence="1">
    <location>
        <begin position="43"/>
        <end position="68"/>
    </location>
</feature>